<dbReference type="InterPro" id="IPR011831">
    <property type="entry name" value="ADP-Glc_PPase"/>
</dbReference>
<dbReference type="PANTHER" id="PTHR43523:SF6">
    <property type="entry name" value="GLYCOGEN BIOSYNTHESIS PROTEIN GLGD"/>
    <property type="match status" value="1"/>
</dbReference>
<dbReference type="Proteomes" id="UP000315343">
    <property type="component" value="Unassembled WGS sequence"/>
</dbReference>
<name>A0A562J466_9FIRM</name>
<dbReference type="Gene3D" id="2.160.10.10">
    <property type="entry name" value="Hexapeptide repeat proteins"/>
    <property type="match status" value="1"/>
</dbReference>
<dbReference type="CDD" id="cd04651">
    <property type="entry name" value="LbH_G1P_AT_C"/>
    <property type="match status" value="1"/>
</dbReference>
<keyword evidence="2" id="KW-0320">Glycogen biosynthesis</keyword>
<dbReference type="Pfam" id="PF00483">
    <property type="entry name" value="NTP_transferase"/>
    <property type="match status" value="1"/>
</dbReference>
<evidence type="ECO:0000256" key="2">
    <source>
        <dbReference type="ARBA" id="ARBA00023056"/>
    </source>
</evidence>
<dbReference type="GO" id="GO:0008878">
    <property type="term" value="F:glucose-1-phosphate adenylyltransferase activity"/>
    <property type="evidence" value="ECO:0007669"/>
    <property type="project" value="InterPro"/>
</dbReference>
<dbReference type="RefSeq" id="WP_145085948.1">
    <property type="nucleotide sequence ID" value="NZ_DAMBUX010000014.1"/>
</dbReference>
<dbReference type="CDD" id="cd02508">
    <property type="entry name" value="ADP_Glucose_PP"/>
    <property type="match status" value="1"/>
</dbReference>
<dbReference type="OrthoDB" id="9803871at2"/>
<dbReference type="SUPFAM" id="SSF51161">
    <property type="entry name" value="Trimeric LpxA-like enzymes"/>
    <property type="match status" value="1"/>
</dbReference>
<organism evidence="5 6">
    <name type="scientific">Sedimentibacter saalensis</name>
    <dbReference type="NCBI Taxonomy" id="130788"/>
    <lineage>
        <taxon>Bacteria</taxon>
        <taxon>Bacillati</taxon>
        <taxon>Bacillota</taxon>
        <taxon>Tissierellia</taxon>
        <taxon>Sedimentibacter</taxon>
    </lineage>
</organism>
<evidence type="ECO:0000256" key="1">
    <source>
        <dbReference type="ARBA" id="ARBA00010443"/>
    </source>
</evidence>
<comment type="caution">
    <text evidence="5">The sequence shown here is derived from an EMBL/GenBank/DDBJ whole genome shotgun (WGS) entry which is preliminary data.</text>
</comment>
<proteinExistence type="inferred from homology"/>
<dbReference type="InterPro" id="IPR005835">
    <property type="entry name" value="NTP_transferase_dom"/>
</dbReference>
<keyword evidence="5" id="KW-0548">Nucleotidyltransferase</keyword>
<evidence type="ECO:0000259" key="3">
    <source>
        <dbReference type="Pfam" id="PF00483"/>
    </source>
</evidence>
<accession>A0A562J466</accession>
<dbReference type="InterPro" id="IPR011832">
    <property type="entry name" value="GlgDAde_trans"/>
</dbReference>
<sequence>MNNTLGIIFSDMQDWSMTELASHRSVAAIPFGGRYRLIDFPLSNMVNSGMHKICIITKSNYRSLMEHVGSGKDWDLSRKKGGILIFPPYALGENHGLFTGRLDALKRVLDYISSSKEKYVVLSDSDMIYNINYRDVIKYHEEKNSDITAVYTKYPLKKTCSIHKIMYEFDDEGRAKDILVYPIINGVQNIGLNTWVMNKDFLEALIHDAIARNYKDFSYDVLAARVHSLRIYGYEYKGFYAHIDSLQSYYDNSMELLKMDVLQSLFYSKTGPIFTKTKDSTPTKYLSHANVKNSLIASGCTIEGTVENSIIFRDVKIGKNAVVKNSIIMQHGTIGENAQLDSIISDTYAFVNNDRVLLGYSSCPFFIKKHSIV</sequence>
<keyword evidence="6" id="KW-1185">Reference proteome</keyword>
<comment type="similarity">
    <text evidence="1">Belongs to the bacterial/plant glucose-1-phosphate adenylyltransferase family.</text>
</comment>
<dbReference type="GO" id="GO:0005978">
    <property type="term" value="P:glycogen biosynthetic process"/>
    <property type="evidence" value="ECO:0007669"/>
    <property type="project" value="UniProtKB-KW"/>
</dbReference>
<dbReference type="InterPro" id="IPR056818">
    <property type="entry name" value="GlmU/GlgC-like_hexapep"/>
</dbReference>
<dbReference type="InterPro" id="IPR011004">
    <property type="entry name" value="Trimer_LpxA-like_sf"/>
</dbReference>
<feature type="domain" description="Nucleotidyl transferase" evidence="3">
    <location>
        <begin position="20"/>
        <end position="158"/>
    </location>
</feature>
<dbReference type="Pfam" id="PF24894">
    <property type="entry name" value="Hexapep_GlmU"/>
    <property type="match status" value="1"/>
</dbReference>
<dbReference type="PANTHER" id="PTHR43523">
    <property type="entry name" value="GLUCOSE-1-PHOSPHATE ADENYLYLTRANSFERASE-RELATED"/>
    <property type="match status" value="1"/>
</dbReference>
<dbReference type="InterPro" id="IPR029044">
    <property type="entry name" value="Nucleotide-diphossugar_trans"/>
</dbReference>
<evidence type="ECO:0000259" key="4">
    <source>
        <dbReference type="Pfam" id="PF24894"/>
    </source>
</evidence>
<dbReference type="AlphaFoldDB" id="A0A562J466"/>
<evidence type="ECO:0000313" key="6">
    <source>
        <dbReference type="Proteomes" id="UP000315343"/>
    </source>
</evidence>
<reference evidence="5 6" key="1">
    <citation type="submission" date="2019-07" db="EMBL/GenBank/DDBJ databases">
        <title>Genomic Encyclopedia of Type Strains, Phase I: the one thousand microbial genomes (KMG-I) project.</title>
        <authorList>
            <person name="Kyrpides N."/>
        </authorList>
    </citation>
    <scope>NUCLEOTIDE SEQUENCE [LARGE SCALE GENOMIC DNA]</scope>
    <source>
        <strain evidence="5 6">DSM 13558</strain>
    </source>
</reference>
<dbReference type="NCBIfam" id="TIGR02092">
    <property type="entry name" value="glgD"/>
    <property type="match status" value="1"/>
</dbReference>
<keyword evidence="5" id="KW-0808">Transferase</keyword>
<dbReference type="EMBL" id="VLKH01000011">
    <property type="protein sequence ID" value="TWH77996.1"/>
    <property type="molecule type" value="Genomic_DNA"/>
</dbReference>
<dbReference type="Gene3D" id="3.90.550.10">
    <property type="entry name" value="Spore Coat Polysaccharide Biosynthesis Protein SpsA, Chain A"/>
    <property type="match status" value="1"/>
</dbReference>
<protein>
    <submittedName>
        <fullName evidence="5">Glucose-1-phosphate adenylyltransferase</fullName>
    </submittedName>
</protein>
<gene>
    <name evidence="5" type="ORF">LY60_03187</name>
</gene>
<evidence type="ECO:0000313" key="5">
    <source>
        <dbReference type="EMBL" id="TWH77996.1"/>
    </source>
</evidence>
<feature type="domain" description="Glucose-1-phosphate adenylyltransferase/Bifunctional protein GlmU-like C-terminal hexapeptide" evidence="4">
    <location>
        <begin position="288"/>
        <end position="354"/>
    </location>
</feature>
<dbReference type="SUPFAM" id="SSF53448">
    <property type="entry name" value="Nucleotide-diphospho-sugar transferases"/>
    <property type="match status" value="1"/>
</dbReference>